<dbReference type="Proteomes" id="UP001066276">
    <property type="component" value="Chromosome 10"/>
</dbReference>
<feature type="region of interest" description="Disordered" evidence="1">
    <location>
        <begin position="1"/>
        <end position="102"/>
    </location>
</feature>
<accession>A0AAV7MAU4</accession>
<proteinExistence type="predicted"/>
<keyword evidence="3" id="KW-1185">Reference proteome</keyword>
<feature type="region of interest" description="Disordered" evidence="1">
    <location>
        <begin position="154"/>
        <end position="187"/>
    </location>
</feature>
<name>A0AAV7MAU4_PLEWA</name>
<protein>
    <submittedName>
        <fullName evidence="2">Uncharacterized protein</fullName>
    </submittedName>
</protein>
<dbReference type="AlphaFoldDB" id="A0AAV7MAU4"/>
<reference evidence="2" key="1">
    <citation type="journal article" date="2022" name="bioRxiv">
        <title>Sequencing and chromosome-scale assembly of the giantPleurodeles waltlgenome.</title>
        <authorList>
            <person name="Brown T."/>
            <person name="Elewa A."/>
            <person name="Iarovenko S."/>
            <person name="Subramanian E."/>
            <person name="Araus A.J."/>
            <person name="Petzold A."/>
            <person name="Susuki M."/>
            <person name="Suzuki K.-i.T."/>
            <person name="Hayashi T."/>
            <person name="Toyoda A."/>
            <person name="Oliveira C."/>
            <person name="Osipova E."/>
            <person name="Leigh N.D."/>
            <person name="Simon A."/>
            <person name="Yun M.H."/>
        </authorList>
    </citation>
    <scope>NUCLEOTIDE SEQUENCE</scope>
    <source>
        <strain evidence="2">20211129_DDA</strain>
        <tissue evidence="2">Liver</tissue>
    </source>
</reference>
<organism evidence="2 3">
    <name type="scientific">Pleurodeles waltl</name>
    <name type="common">Iberian ribbed newt</name>
    <dbReference type="NCBI Taxonomy" id="8319"/>
    <lineage>
        <taxon>Eukaryota</taxon>
        <taxon>Metazoa</taxon>
        <taxon>Chordata</taxon>
        <taxon>Craniata</taxon>
        <taxon>Vertebrata</taxon>
        <taxon>Euteleostomi</taxon>
        <taxon>Amphibia</taxon>
        <taxon>Batrachia</taxon>
        <taxon>Caudata</taxon>
        <taxon>Salamandroidea</taxon>
        <taxon>Salamandridae</taxon>
        <taxon>Pleurodelinae</taxon>
        <taxon>Pleurodeles</taxon>
    </lineage>
</organism>
<gene>
    <name evidence="2" type="ORF">NDU88_004716</name>
</gene>
<evidence type="ECO:0000313" key="3">
    <source>
        <dbReference type="Proteomes" id="UP001066276"/>
    </source>
</evidence>
<evidence type="ECO:0000256" key="1">
    <source>
        <dbReference type="SAM" id="MobiDB-lite"/>
    </source>
</evidence>
<feature type="compositionally biased region" description="Polar residues" evidence="1">
    <location>
        <begin position="154"/>
        <end position="171"/>
    </location>
</feature>
<dbReference type="EMBL" id="JANPWB010000014">
    <property type="protein sequence ID" value="KAJ1099617.1"/>
    <property type="molecule type" value="Genomic_DNA"/>
</dbReference>
<comment type="caution">
    <text evidence="2">The sequence shown here is derived from an EMBL/GenBank/DDBJ whole genome shotgun (WGS) entry which is preliminary data.</text>
</comment>
<feature type="region of interest" description="Disordered" evidence="1">
    <location>
        <begin position="115"/>
        <end position="141"/>
    </location>
</feature>
<evidence type="ECO:0000313" key="2">
    <source>
        <dbReference type="EMBL" id="KAJ1099617.1"/>
    </source>
</evidence>
<sequence length="187" mass="20101">MGQGSGHPKPSAAPRRAPGFQIPSRWASLGPGPERGWGNPQQTRAPGLGPHAAGARPPLGSGIHKLPPHRDRRPGGLLRAQHLGQGRPLLTSHAPCRGRSSGALSIRRVARRSRARGCRANSSRSQWASEPQQRQRKCREGRQGLRAVVFAQRLFSSGQPARSAGTTSMPAPNSAAEPPWSQRVRAW</sequence>